<dbReference type="PIRSF" id="PIRSF006256">
    <property type="entry name" value="CMPcnvr_hdrg_mat"/>
    <property type="match status" value="1"/>
</dbReference>
<dbReference type="GO" id="GO:0003725">
    <property type="term" value="F:double-stranded RNA binding"/>
    <property type="evidence" value="ECO:0007669"/>
    <property type="project" value="InterPro"/>
</dbReference>
<evidence type="ECO:0000259" key="12">
    <source>
        <dbReference type="PROSITE" id="PS51160"/>
    </source>
</evidence>
<dbReference type="Gene3D" id="3.90.870.50">
    <property type="match status" value="1"/>
</dbReference>
<evidence type="ECO:0000256" key="11">
    <source>
        <dbReference type="PROSITE-ProRule" id="PRU00520"/>
    </source>
</evidence>
<dbReference type="EMBL" id="CP025746">
    <property type="protein sequence ID" value="QAA34461.1"/>
    <property type="molecule type" value="Genomic_DNA"/>
</dbReference>
<dbReference type="Pfam" id="PF07503">
    <property type="entry name" value="zf-HYPF"/>
    <property type="match status" value="2"/>
</dbReference>
<evidence type="ECO:0000256" key="1">
    <source>
        <dbReference type="ARBA" id="ARBA00004711"/>
    </source>
</evidence>
<dbReference type="Pfam" id="PF01300">
    <property type="entry name" value="Sua5_yciO_yrdC"/>
    <property type="match status" value="1"/>
</dbReference>
<dbReference type="FunFam" id="3.30.420.40:FF:000124">
    <property type="entry name" value="Carbamoyltransferase HypF"/>
    <property type="match status" value="1"/>
</dbReference>
<dbReference type="GO" id="GO:0008270">
    <property type="term" value="F:zinc ion binding"/>
    <property type="evidence" value="ECO:0007669"/>
    <property type="project" value="UniProtKB-KW"/>
</dbReference>
<evidence type="ECO:0000256" key="4">
    <source>
        <dbReference type="ARBA" id="ARBA00022598"/>
    </source>
</evidence>
<dbReference type="Gene3D" id="3.30.110.120">
    <property type="match status" value="1"/>
</dbReference>
<feature type="domain" description="YrdC-like" evidence="13">
    <location>
        <begin position="200"/>
        <end position="384"/>
    </location>
</feature>
<feature type="domain" description="Acylphosphatase-like" evidence="12">
    <location>
        <begin position="4"/>
        <end position="90"/>
    </location>
</feature>
<keyword evidence="7" id="KW-0862">Zinc</keyword>
<dbReference type="UniPathway" id="UPA00335"/>
<keyword evidence="15" id="KW-1185">Reference proteome</keyword>
<dbReference type="Gene3D" id="3.30.420.360">
    <property type="match status" value="1"/>
</dbReference>
<evidence type="ECO:0000313" key="15">
    <source>
        <dbReference type="Proteomes" id="UP000286268"/>
    </source>
</evidence>
<dbReference type="InterPro" id="IPR055128">
    <property type="entry name" value="HypF_C_2"/>
</dbReference>
<evidence type="ECO:0000256" key="7">
    <source>
        <dbReference type="ARBA" id="ARBA00022833"/>
    </source>
</evidence>
<keyword evidence="14" id="KW-0808">Transferase</keyword>
<comment type="pathway">
    <text evidence="1">Protein modification; [NiFe] hydrogenase maturation.</text>
</comment>
<feature type="active site" evidence="11">
    <location>
        <position position="37"/>
    </location>
</feature>
<dbReference type="SUPFAM" id="SSF54975">
    <property type="entry name" value="Acylphosphatase/BLUF domain-like"/>
    <property type="match status" value="1"/>
</dbReference>
<keyword evidence="5" id="KW-0479">Metal-binding</keyword>
<dbReference type="GO" id="GO:0016874">
    <property type="term" value="F:ligase activity"/>
    <property type="evidence" value="ECO:0007669"/>
    <property type="project" value="UniProtKB-UniRule"/>
</dbReference>
<proteinExistence type="inferred from homology"/>
<dbReference type="EC" id="6.2.-.-" evidence="10"/>
<dbReference type="InterPro" id="IPR006070">
    <property type="entry name" value="Sua5-like_dom"/>
</dbReference>
<feature type="active site" evidence="11">
    <location>
        <position position="19"/>
    </location>
</feature>
<dbReference type="InterPro" id="IPR001792">
    <property type="entry name" value="Acylphosphatase-like_dom"/>
</dbReference>
<dbReference type="GO" id="GO:0051604">
    <property type="term" value="P:protein maturation"/>
    <property type="evidence" value="ECO:0007669"/>
    <property type="project" value="TreeGrafter"/>
</dbReference>
<dbReference type="InterPro" id="IPR041440">
    <property type="entry name" value="HypF_C"/>
</dbReference>
<name>A0A3R5UIA2_9CLOT</name>
<dbReference type="PANTHER" id="PTHR42959">
    <property type="entry name" value="CARBAMOYLTRANSFERASE"/>
    <property type="match status" value="1"/>
</dbReference>
<evidence type="ECO:0000256" key="2">
    <source>
        <dbReference type="ARBA" id="ARBA00005614"/>
    </source>
</evidence>
<dbReference type="OrthoDB" id="9808093at2"/>
<dbReference type="NCBIfam" id="TIGR00143">
    <property type="entry name" value="hypF"/>
    <property type="match status" value="1"/>
</dbReference>
<dbReference type="Pfam" id="PF00708">
    <property type="entry name" value="Acylphosphatase"/>
    <property type="match status" value="1"/>
</dbReference>
<keyword evidence="6" id="KW-0863">Zinc-finger</keyword>
<dbReference type="PROSITE" id="PS51163">
    <property type="entry name" value="YRDC"/>
    <property type="match status" value="1"/>
</dbReference>
<protein>
    <recommendedName>
        <fullName evidence="10">Carbamoyltransferase</fullName>
        <ecNumber evidence="10">6.2.-.-</ecNumber>
    </recommendedName>
</protein>
<dbReference type="PROSITE" id="PS00150">
    <property type="entry name" value="ACYLPHOSPHATASE_1"/>
    <property type="match status" value="1"/>
</dbReference>
<dbReference type="InterPro" id="IPR051060">
    <property type="entry name" value="Carbamoyltrans_HypF-like"/>
</dbReference>
<dbReference type="InterPro" id="IPR017968">
    <property type="entry name" value="Acylphosphatase_CS"/>
</dbReference>
<evidence type="ECO:0000256" key="10">
    <source>
        <dbReference type="PIRNR" id="PIRNR006256"/>
    </source>
</evidence>
<dbReference type="GO" id="GO:0016743">
    <property type="term" value="F:carboxyl- or carbamoyltransferase activity"/>
    <property type="evidence" value="ECO:0007669"/>
    <property type="project" value="UniProtKB-UniRule"/>
</dbReference>
<evidence type="ECO:0000313" key="14">
    <source>
        <dbReference type="EMBL" id="QAA34461.1"/>
    </source>
</evidence>
<dbReference type="InterPro" id="IPR036046">
    <property type="entry name" value="Acylphosphatase-like_dom_sf"/>
</dbReference>
<evidence type="ECO:0000256" key="5">
    <source>
        <dbReference type="ARBA" id="ARBA00022723"/>
    </source>
</evidence>
<evidence type="ECO:0000259" key="13">
    <source>
        <dbReference type="PROSITE" id="PS51163"/>
    </source>
</evidence>
<dbReference type="InterPro" id="IPR011125">
    <property type="entry name" value="Znf_HypF"/>
</dbReference>
<keyword evidence="4" id="KW-0436">Ligase</keyword>
<dbReference type="SUPFAM" id="SSF55821">
    <property type="entry name" value="YrdC/RibB"/>
    <property type="match status" value="1"/>
</dbReference>
<dbReference type="Pfam" id="PF22521">
    <property type="entry name" value="HypF_C_2"/>
    <property type="match status" value="1"/>
</dbReference>
<gene>
    <name evidence="14" type="primary">hypF</name>
    <name evidence="14" type="ORF">C1I91_24030</name>
</gene>
<dbReference type="PANTHER" id="PTHR42959:SF1">
    <property type="entry name" value="CARBAMOYLTRANSFERASE HYPF"/>
    <property type="match status" value="1"/>
</dbReference>
<comment type="similarity">
    <text evidence="2">Belongs to the acylphosphatase family.</text>
</comment>
<organism evidence="14 15">
    <name type="scientific">Clostridium manihotivorum</name>
    <dbReference type="NCBI Taxonomy" id="2320868"/>
    <lineage>
        <taxon>Bacteria</taxon>
        <taxon>Bacillati</taxon>
        <taxon>Bacillota</taxon>
        <taxon>Clostridia</taxon>
        <taxon>Eubacteriales</taxon>
        <taxon>Clostridiaceae</taxon>
        <taxon>Clostridium</taxon>
    </lineage>
</organism>
<dbReference type="Pfam" id="PF17788">
    <property type="entry name" value="HypF_C"/>
    <property type="match status" value="1"/>
</dbReference>
<dbReference type="KEGG" id="cmah:C1I91_24030"/>
<comment type="catalytic activity">
    <reaction evidence="8 11">
        <text>an acyl phosphate + H2O = a carboxylate + phosphate + H(+)</text>
        <dbReference type="Rhea" id="RHEA:14965"/>
        <dbReference type="ChEBI" id="CHEBI:15377"/>
        <dbReference type="ChEBI" id="CHEBI:15378"/>
        <dbReference type="ChEBI" id="CHEBI:29067"/>
        <dbReference type="ChEBI" id="CHEBI:43474"/>
        <dbReference type="ChEBI" id="CHEBI:59918"/>
        <dbReference type="EC" id="3.6.1.7"/>
    </reaction>
</comment>
<dbReference type="Proteomes" id="UP000286268">
    <property type="component" value="Chromosome"/>
</dbReference>
<sequence length="765" mass="86160">MVIRKLIVVRGLVQGVGFRPFVYGVAKAKSLRGNVKNTNEGLIIDVEGSKEAINEFIDILSNNGPKNSKINEIIQKDKSICNYEDFKIEASTSQKNGFTYISPDMGTCNACYEELLNKDKRRYNYGFTNCTDCGPRYSVIEDIPYERAVTTMSKFELCSSCASEYKDVKDRRFNAETNCCSECGPQLALINSITGHIYEEEVITNSIKLIKEGNILSVKGIGGFNLVCDGNNEKAILRLRKRKNRRTKPFALMMKDIETIKNYCKVSSEEEEVLKSSVRPIVILDKSHNKLPEVIAPGNNTLGVMLPYTPLHYLLFQEGIETLVMTSGNINGTPIIYSNKEAIEKLSKVADYHLINDREIYNSVDDSVIRFVLGKERVIRRGRGYAPTYFNKSGFKESISLGAYLKNSFCFYKDEHIVFSQYIGDMDNTETFARYESTMKKLTDIYNLVPKLIAYDLHPNTPFYKYLDKLPGKMIGVYHHHAHIASVLFENQVKGKVIGIAFDGSGYGEDGTVWGGEFLISDFKEFKRVGYLNSVAMPGGDRAAKEPIRMAVAYLYKTYKGEAEEQLLSLSEQYITANRKLRIRNYLEMIEKNINCPKTSSMGRLFDAVAYILGFSGEISFEGEAAIFLENLACSFKKAEADVDVEGYAFCIEKQGDAYVVNTDNIIKGIIDDVKRNIRKGVISRKLHNTIAEITEIMCLKLSKDYGIKEVALSGGVFQNKLLLEEVYESLSKDGFKVYMNSQIPCNDGGISVGQIVIANEREME</sequence>
<dbReference type="Gene3D" id="3.30.420.40">
    <property type="match status" value="1"/>
</dbReference>
<evidence type="ECO:0000256" key="8">
    <source>
        <dbReference type="ARBA" id="ARBA00047645"/>
    </source>
</evidence>
<dbReference type="PROSITE" id="PS51160">
    <property type="entry name" value="ACYLPHOSPHATASE_3"/>
    <property type="match status" value="1"/>
</dbReference>
<evidence type="ECO:0000256" key="6">
    <source>
        <dbReference type="ARBA" id="ARBA00022771"/>
    </source>
</evidence>
<accession>A0A3R5UIA2</accession>
<comment type="similarity">
    <text evidence="3 10">Belongs to the carbamoyltransferase HypF family.</text>
</comment>
<evidence type="ECO:0000256" key="3">
    <source>
        <dbReference type="ARBA" id="ARBA00008097"/>
    </source>
</evidence>
<comment type="catalytic activity">
    <reaction evidence="9">
        <text>C-terminal L-cysteinyl-[HypE protein] + carbamoyl phosphate + ATP + H2O = C-terminal S-carboxamide-L-cysteinyl-[HypE protein] + AMP + phosphate + diphosphate + H(+)</text>
        <dbReference type="Rhea" id="RHEA:55636"/>
        <dbReference type="Rhea" id="RHEA-COMP:14247"/>
        <dbReference type="Rhea" id="RHEA-COMP:14392"/>
        <dbReference type="ChEBI" id="CHEBI:15377"/>
        <dbReference type="ChEBI" id="CHEBI:15378"/>
        <dbReference type="ChEBI" id="CHEBI:30616"/>
        <dbReference type="ChEBI" id="CHEBI:33019"/>
        <dbReference type="ChEBI" id="CHEBI:43474"/>
        <dbReference type="ChEBI" id="CHEBI:58228"/>
        <dbReference type="ChEBI" id="CHEBI:76913"/>
        <dbReference type="ChEBI" id="CHEBI:139126"/>
        <dbReference type="ChEBI" id="CHEBI:456215"/>
    </reaction>
</comment>
<evidence type="ECO:0000256" key="9">
    <source>
        <dbReference type="ARBA" id="ARBA00048220"/>
    </source>
</evidence>
<dbReference type="InterPro" id="IPR004421">
    <property type="entry name" value="Carbamoyltransferase_HypF"/>
</dbReference>
<dbReference type="AlphaFoldDB" id="A0A3R5UIA2"/>
<dbReference type="GO" id="GO:0003998">
    <property type="term" value="F:acylphosphatase activity"/>
    <property type="evidence" value="ECO:0007669"/>
    <property type="project" value="UniProtKB-EC"/>
</dbReference>
<keyword evidence="11" id="KW-0378">Hydrolase</keyword>
<dbReference type="InterPro" id="IPR017945">
    <property type="entry name" value="DHBP_synth_RibB-like_a/b_dom"/>
</dbReference>
<reference evidence="14 15" key="1">
    <citation type="submission" date="2018-01" db="EMBL/GenBank/DDBJ databases">
        <title>Genome Sequencing and Assembly of Anaerobacter polyendosporus strain CT4.</title>
        <authorList>
            <person name="Tachaapaikoon C."/>
            <person name="Sutheeworapong S."/>
            <person name="Jenjaroenpun P."/>
            <person name="Wongsurawat T."/>
            <person name="Nookeaw I."/>
            <person name="Cheawchanlertfa P."/>
            <person name="Kosugi A."/>
            <person name="Cheevadhanarak S."/>
            <person name="Ratanakhanokchai K."/>
        </authorList>
    </citation>
    <scope>NUCLEOTIDE SEQUENCE [LARGE SCALE GENOMIC DNA]</scope>
    <source>
        <strain evidence="14 15">CT4</strain>
    </source>
</reference>